<dbReference type="GO" id="GO:0008270">
    <property type="term" value="F:zinc ion binding"/>
    <property type="evidence" value="ECO:0007669"/>
    <property type="project" value="UniProtKB-KW"/>
</dbReference>
<dbReference type="EC" id="2.3.2.26" evidence="4"/>
<protein>
    <recommendedName>
        <fullName evidence="4">HECT-type E3 ubiquitin transferase</fullName>
        <ecNumber evidence="4">2.3.2.26</ecNumber>
    </recommendedName>
</protein>
<sequence length="2508" mass="273489">MKVGTQVVRGPDWKWGDQDGCPSAVGTVVAGLADDGWIRVQWNTGETNSYRMGKERKYDLKLANPPSGSEEKDTVQSLAEDWGTHGPNTDCKLEPTSSIRSCITRFLQLLCISSSMHCDQMTTPLAAISRHLSEMVQYSNSQSSNSTTNQEDGNTTLSHASIGAVNHASAQAVKHTSTNDIDHASNGVSNESGVLESGEFTTSCYWNDKTGSWLRLLYSLASQRAFSQSLAECGWVSMLLDDLDTASLTNQSPVHLILKLRLLQTILMNWLPYQTPPSSLSNNISPKIVVDRLYSLIGRLAMSCDLDPSLVSKEGLYARKVSSVPVTASYTSTLLEQVKELMCALHGLPLWAPYINAHIVTNLTLLNRRLSSDMDETLVDSTLTPDQGQVSVRKWYADCVTSLILLSPALQKIRLGGSVKYSDDGVGTVCSIAVRSRIVVQFDGGRKALRVEDLQILPGSVICVSKFPQLYEQLLDVWAGLIGSVITSATAEYNREMNGSDRLLMNSIKLHIMRAVQHVFSDRQRLRALLLRLSHSVCVPSVPLTPTLSSPPQKDEIQGDDTIVSTALSVRVDDSQSIEIKPDDASDGDSEGKQKLASGDTSACFADTEMSQEPVATNQTLLQQLLITATQPLPVKCCFQFDLEDAAMTILQHLQANKPADQSMLTQSAASSSIGQSEYSLQAINVDSAEAEDYVNSSGITARFQKVPKKPKVEMPPSETALKKLRTQCRDGREPTIESLVSYLLEHEAEGVSESSSDSDSYSYPDSDDEAAAGINYSTIRGSDSCESVDDASLSLAQQLQYFGDETAEPVPMSSGYRLRSAFTNMDEYARYVKRHIKVGMTVMCCEAYEEIDKGDIGRIVKIDSDGLHDLNVLAMWQRMGSTYWLRFVHVELRNDLAHASDVDFGPRRIIRVGDRVRVRLSVSLPRYKWGSVTHHSIGTVSSIAPNGRDAIIDFPSHAHWTGLLSELEVVPTTHTNIQCEGCGTHPIVGHRYKCQVCVDYNYCERCFTSRRHRSHPFFKFTVCGVAPVYAGLSGCTNVVSTMPPPPRRNTAGPPGTVVSDWNKCVKNLSVSSRERQAARLYDKSLDGCWQSSGRQGEHWIRVEMRRDICIARLSITVDPQDGSYMPTKVKVSAGDSFDRLKHLNFVTIKLTSQAADVVLLQDIKDYHKCIEVAITQCKNSGIDCKIHSLTLQGRVYDVDFETASVAYSFLASDSDESNEEIAGGSKSLYCVTQDGKVYACGEATNGRLGLGISSGTVSLPTQLTALSQYVVKKVAVHSGGRHALALTVDGKVFAWGEGDDGKLGHYSRATCDTPRLIECLRSKRVRDIACGSAHSACITSNGELYTWGLGEYGRLGHKDNLTQLRPKQVKALAGKRVMQVACGSRDAQTLALTEDGLVYSWGDGDFGKLGRGGSEGCMEPHVVDRLKGMGVCQIECGAQFSLALTKSGEVWTWGKGDYFRLGHGADSHVRKPQIVEGLKSKKIVHIAVGALHCLAVTSNGEVYAWGDNDHGQQGNGTTNVNKKPVLVQGLDGYHITKVACGSSHSVAWATTDVFSPIAHEPVLFPVAKDPLGASQLGLIEKGDNSHTVTNVAPSTNHNKPSLAKVILSLQQFEHKEKALQHVLRSLCITFARESLVNAMRLENERTTMDSSHCETSVGISTPASISPMMSPTVLTPRSSCTAPDVSCKDDTEVSLSDIKLLKVEEVADPPTVTMTSTPTQLEHSHEIANLEINADLVAAAPVLDTIRVMSPTAPTLIDLNEFTAKMSADDARMLVDLLKLAIANRADKEGYGAQSVSGVLCALTKAHPQVADMLMELYITDLEDIAAVAECEQLIPKPVVVESPHPYADESFTSGKVKIPGAECLKVEFDKACSTERNHDPLIILDFQGRHMTTRSGRDWCEWSQEVIVPGDQLEWRFTSDGSVNGWGWKFTVSPVMPEHVSTSTYSDRTILSKPSIDLVMSLLDLDFMLTAASDIMMPRLAASLAMCAQLSSIPSQQRLWALNKLRHIISSPSTDSRFTKSNSAESEDGGEGEYRSVELSSLIKGLPETILQQYRYEEPLIRSCKQLGHSPFFQVMVALACDLELDFAPEMGDKKWDWLRQYCLASRVAYSIFDRKPFPLQFLKEVRQSISEIDSSPLRDFQYEDNSVFRLELDTQLVHWLNKRPDDWVLAWGGSCQIFGWGHNHRGQLGGIEGAKVRMPAACESLAGLKPIQIAGGEQTLFIVTGDGKVYATGYGAGGRLGVGGTDSVAIPTLVDRLRGHSIKQVAVNAGGKHCLALSTDGEVFSWGEAEDGKLGHGNRLFCEKPRLIEALRGKEIVQIAAGGAHSAAVTAQGDLYTWGKGRYGRLGHGDSDDQTRPKLVEALKGYKVVDVACGSGDAQTLCATDDGQVWSWGDGDYGKLGRGGSDGCKVPNVIASLEKHKIVRVECGSQFSVALSANGVLFTCNNEVFTWGDNDEGQLGDGTTNAIQKPKLVTGLKGKRITNVACGSAHSVAWSTNKPRVREGP</sequence>
<dbReference type="UniPathway" id="UPA00143"/>
<comment type="caution">
    <text evidence="18">The sequence shown here is derived from an EMBL/GenBank/DDBJ whole genome shotgun (WGS) entry which is preliminary data.</text>
</comment>
<dbReference type="CDD" id="cd02340">
    <property type="entry name" value="ZZ_NBR1_like"/>
    <property type="match status" value="1"/>
</dbReference>
<dbReference type="Gene3D" id="2.130.10.30">
    <property type="entry name" value="Regulator of chromosome condensation 1/beta-lactamase-inhibitor protein II"/>
    <property type="match status" value="2"/>
</dbReference>
<evidence type="ECO:0000256" key="7">
    <source>
        <dbReference type="ARBA" id="ARBA00022723"/>
    </source>
</evidence>
<evidence type="ECO:0000256" key="9">
    <source>
        <dbReference type="ARBA" id="ARBA00022771"/>
    </source>
</evidence>
<dbReference type="InterPro" id="IPR004939">
    <property type="entry name" value="APC_su10/DOC_dom"/>
</dbReference>
<dbReference type="GO" id="GO:0005737">
    <property type="term" value="C:cytoplasm"/>
    <property type="evidence" value="ECO:0007669"/>
    <property type="project" value="UniProtKB-SubCell"/>
</dbReference>
<feature type="repeat" description="RCC1" evidence="13">
    <location>
        <begin position="1501"/>
        <end position="1552"/>
    </location>
</feature>
<dbReference type="SUPFAM" id="SSF63748">
    <property type="entry name" value="Tudor/PWWP/MBT"/>
    <property type="match status" value="1"/>
</dbReference>
<dbReference type="FunFam" id="2.30.30.40:FF:000074">
    <property type="entry name" value="E3 ubiquitin-protein ligase HERC2 isoform X1"/>
    <property type="match status" value="1"/>
</dbReference>
<evidence type="ECO:0000256" key="3">
    <source>
        <dbReference type="ARBA" id="ARBA00004906"/>
    </source>
</evidence>
<dbReference type="Pfam" id="PF06701">
    <property type="entry name" value="MIB_HERC2"/>
    <property type="match status" value="1"/>
</dbReference>
<feature type="repeat" description="RCC1" evidence="13">
    <location>
        <begin position="2336"/>
        <end position="2387"/>
    </location>
</feature>
<dbReference type="PROSITE" id="PS50135">
    <property type="entry name" value="ZF_ZZ_2"/>
    <property type="match status" value="1"/>
</dbReference>
<feature type="repeat" description="RCC1" evidence="13">
    <location>
        <begin position="1343"/>
        <end position="1394"/>
    </location>
</feature>
<evidence type="ECO:0000256" key="10">
    <source>
        <dbReference type="ARBA" id="ARBA00022786"/>
    </source>
</evidence>
<dbReference type="InterPro" id="IPR008979">
    <property type="entry name" value="Galactose-bd-like_sf"/>
</dbReference>
<feature type="compositionally biased region" description="Polar residues" evidence="14">
    <location>
        <begin position="2016"/>
        <end position="2026"/>
    </location>
</feature>
<feature type="domain" description="ZZ-type" evidence="15">
    <location>
        <begin position="975"/>
        <end position="1026"/>
    </location>
</feature>
<dbReference type="Gene3D" id="2.60.120.260">
    <property type="entry name" value="Galactose-binding domain-like"/>
    <property type="match status" value="1"/>
</dbReference>
<evidence type="ECO:0000256" key="14">
    <source>
        <dbReference type="SAM" id="MobiDB-lite"/>
    </source>
</evidence>
<dbReference type="SUPFAM" id="SSF49785">
    <property type="entry name" value="Galactose-binding domain-like"/>
    <property type="match status" value="1"/>
</dbReference>
<dbReference type="PROSITE" id="PS50012">
    <property type="entry name" value="RCC1_3"/>
    <property type="match status" value="12"/>
</dbReference>
<dbReference type="Pfam" id="PF25390">
    <property type="entry name" value="WD40_RLD"/>
    <property type="match status" value="2"/>
</dbReference>
<gene>
    <name evidence="18" type="ORF">EB796_003995</name>
</gene>
<dbReference type="Pfam" id="PF00569">
    <property type="entry name" value="ZZ"/>
    <property type="match status" value="1"/>
</dbReference>
<keyword evidence="7" id="KW-0479">Metal-binding</keyword>
<dbReference type="Pfam" id="PF11515">
    <property type="entry name" value="Cul7"/>
    <property type="match status" value="1"/>
</dbReference>
<dbReference type="Pfam" id="PF03256">
    <property type="entry name" value="ANAPC10"/>
    <property type="match status" value="1"/>
</dbReference>
<feature type="repeat" description="RCC1" evidence="13">
    <location>
        <begin position="2390"/>
        <end position="2441"/>
    </location>
</feature>
<dbReference type="PANTHER" id="PTHR22870:SF446">
    <property type="entry name" value="REGULATOR OF CHROMOSOME CONDENSATION DOMAIN-CONTAINING PROTEIN"/>
    <property type="match status" value="1"/>
</dbReference>
<feature type="repeat" description="RCC1" evidence="13">
    <location>
        <begin position="2284"/>
        <end position="2335"/>
    </location>
</feature>
<feature type="repeat" description="RCC1" evidence="13">
    <location>
        <begin position="2449"/>
        <end position="2500"/>
    </location>
</feature>
<keyword evidence="6" id="KW-0808">Transferase</keyword>
<dbReference type="InterPro" id="IPR010606">
    <property type="entry name" value="Mib_Herc2"/>
</dbReference>
<dbReference type="InterPro" id="IPR014722">
    <property type="entry name" value="Rib_uL2_dom2"/>
</dbReference>
<proteinExistence type="predicted"/>
<dbReference type="Pfam" id="PF00415">
    <property type="entry name" value="RCC1"/>
    <property type="match status" value="2"/>
</dbReference>
<evidence type="ECO:0000259" key="17">
    <source>
        <dbReference type="PROSITE" id="PS51416"/>
    </source>
</evidence>
<comment type="subcellular location">
    <subcellularLocation>
        <location evidence="2">Cytoplasm</location>
    </subcellularLocation>
</comment>
<feature type="region of interest" description="Disordered" evidence="14">
    <location>
        <begin position="749"/>
        <end position="768"/>
    </location>
</feature>
<dbReference type="PANTHER" id="PTHR22870">
    <property type="entry name" value="REGULATOR OF CHROMOSOME CONDENSATION"/>
    <property type="match status" value="1"/>
</dbReference>
<evidence type="ECO:0000259" key="15">
    <source>
        <dbReference type="PROSITE" id="PS50135"/>
    </source>
</evidence>
<dbReference type="Gene3D" id="2.30.30.30">
    <property type="match status" value="1"/>
</dbReference>
<keyword evidence="5" id="KW-0963">Cytoplasm</keyword>
<feature type="region of interest" description="Disordered" evidence="14">
    <location>
        <begin position="575"/>
        <end position="600"/>
    </location>
</feature>
<dbReference type="Gene3D" id="2.30.30.40">
    <property type="entry name" value="SH3 Domains"/>
    <property type="match status" value="1"/>
</dbReference>
<dbReference type="InterPro" id="IPR000433">
    <property type="entry name" value="Znf_ZZ"/>
</dbReference>
<evidence type="ECO:0000256" key="2">
    <source>
        <dbReference type="ARBA" id="ARBA00004496"/>
    </source>
</evidence>
<feature type="repeat" description="RCC1" evidence="13">
    <location>
        <begin position="1291"/>
        <end position="1342"/>
    </location>
</feature>
<dbReference type="PROSITE" id="PS51284">
    <property type="entry name" value="DOC"/>
    <property type="match status" value="1"/>
</dbReference>
<dbReference type="Proteomes" id="UP000593567">
    <property type="component" value="Unassembled WGS sequence"/>
</dbReference>
<keyword evidence="8" id="KW-0677">Repeat</keyword>
<dbReference type="InterPro" id="IPR037252">
    <property type="entry name" value="Mib_Herc2_sf"/>
</dbReference>
<feature type="region of interest" description="Disordered" evidence="14">
    <location>
        <begin position="2016"/>
        <end position="2035"/>
    </location>
</feature>
<feature type="repeat" description="RCC1" evidence="13">
    <location>
        <begin position="2178"/>
        <end position="2229"/>
    </location>
</feature>
<dbReference type="SUPFAM" id="SSF50985">
    <property type="entry name" value="RCC1/BLIP-II"/>
    <property type="match status" value="2"/>
</dbReference>
<dbReference type="SUPFAM" id="SSF57850">
    <property type="entry name" value="RING/U-box"/>
    <property type="match status" value="1"/>
</dbReference>
<feature type="compositionally biased region" description="Polar residues" evidence="14">
    <location>
        <begin position="1649"/>
        <end position="1670"/>
    </location>
</feature>
<accession>A0A7J7KHH7</accession>
<evidence type="ECO:0000256" key="1">
    <source>
        <dbReference type="ARBA" id="ARBA00000885"/>
    </source>
</evidence>
<dbReference type="OrthoDB" id="239701at2759"/>
<dbReference type="InterPro" id="IPR043145">
    <property type="entry name" value="Znf_ZZ_sf"/>
</dbReference>
<evidence type="ECO:0000256" key="13">
    <source>
        <dbReference type="PROSITE-ProRule" id="PRU00235"/>
    </source>
</evidence>
<keyword evidence="11" id="KW-0862">Zinc</keyword>
<feature type="repeat" description="RCC1" evidence="13">
    <location>
        <begin position="2230"/>
        <end position="2283"/>
    </location>
</feature>
<comment type="catalytic activity">
    <reaction evidence="1">
        <text>S-ubiquitinyl-[E2 ubiquitin-conjugating enzyme]-L-cysteine + [acceptor protein]-L-lysine = [E2 ubiquitin-conjugating enzyme]-L-cysteine + N(6)-ubiquitinyl-[acceptor protein]-L-lysine.</text>
        <dbReference type="EC" id="2.3.2.26"/>
    </reaction>
</comment>
<dbReference type="InterPro" id="IPR000408">
    <property type="entry name" value="Reg_chr_condens"/>
</dbReference>
<evidence type="ECO:0000256" key="5">
    <source>
        <dbReference type="ARBA" id="ARBA00022490"/>
    </source>
</evidence>
<feature type="compositionally biased region" description="Basic and acidic residues" evidence="14">
    <location>
        <begin position="580"/>
        <end position="594"/>
    </location>
</feature>
<feature type="domain" description="MIB/HERC2" evidence="17">
    <location>
        <begin position="1"/>
        <end position="66"/>
    </location>
</feature>
<dbReference type="EMBL" id="VXIV02000529">
    <property type="protein sequence ID" value="KAF6037697.1"/>
    <property type="molecule type" value="Genomic_DNA"/>
</dbReference>
<dbReference type="PRINTS" id="PR00633">
    <property type="entry name" value="RCCNDNSATION"/>
</dbReference>
<dbReference type="SMART" id="SM00291">
    <property type="entry name" value="ZnF_ZZ"/>
    <property type="match status" value="1"/>
</dbReference>
<reference evidence="18" key="1">
    <citation type="submission" date="2020-06" db="EMBL/GenBank/DDBJ databases">
        <title>Draft genome of Bugula neritina, a colonial animal packing powerful symbionts and potential medicines.</title>
        <authorList>
            <person name="Rayko M."/>
        </authorList>
    </citation>
    <scope>NUCLEOTIDE SEQUENCE [LARGE SCALE GENOMIC DNA]</scope>
    <source>
        <strain evidence="18">Kwan_BN1</strain>
    </source>
</reference>
<dbReference type="FunFam" id="2.130.10.30:FF:000004">
    <property type="entry name" value="E3 ubiquitin-protein ligase HERC2 isoform X2"/>
    <property type="match status" value="1"/>
</dbReference>
<keyword evidence="9 12" id="KW-0863">Zinc-finger</keyword>
<evidence type="ECO:0000256" key="8">
    <source>
        <dbReference type="ARBA" id="ARBA00022737"/>
    </source>
</evidence>
<evidence type="ECO:0000256" key="11">
    <source>
        <dbReference type="ARBA" id="ARBA00022833"/>
    </source>
</evidence>
<dbReference type="GO" id="GO:0061630">
    <property type="term" value="F:ubiquitin protein ligase activity"/>
    <property type="evidence" value="ECO:0007669"/>
    <property type="project" value="UniProtKB-EC"/>
</dbReference>
<dbReference type="SMART" id="SM01337">
    <property type="entry name" value="APC10"/>
    <property type="match status" value="1"/>
</dbReference>
<dbReference type="SUPFAM" id="SSF159034">
    <property type="entry name" value="Mib/herc2 domain-like"/>
    <property type="match status" value="1"/>
</dbReference>
<evidence type="ECO:0000256" key="6">
    <source>
        <dbReference type="ARBA" id="ARBA00022679"/>
    </source>
</evidence>
<feature type="region of interest" description="Disordered" evidence="14">
    <location>
        <begin position="1647"/>
        <end position="1670"/>
    </location>
</feature>
<feature type="domain" description="DOC" evidence="16">
    <location>
        <begin position="1039"/>
        <end position="1219"/>
    </location>
</feature>
<comment type="pathway">
    <text evidence="3">Protein modification; protein ubiquitination.</text>
</comment>
<feature type="repeat" description="RCC1" evidence="13">
    <location>
        <begin position="1236"/>
        <end position="1290"/>
    </location>
</feature>
<name>A0A7J7KHH7_BUGNE</name>
<evidence type="ECO:0000259" key="16">
    <source>
        <dbReference type="PROSITE" id="PS51284"/>
    </source>
</evidence>
<feature type="repeat" description="RCC1" evidence="13">
    <location>
        <begin position="1449"/>
        <end position="1500"/>
    </location>
</feature>
<dbReference type="InterPro" id="IPR009091">
    <property type="entry name" value="RCC1/BLIP-II"/>
</dbReference>
<evidence type="ECO:0000256" key="4">
    <source>
        <dbReference type="ARBA" id="ARBA00012485"/>
    </source>
</evidence>
<dbReference type="InterPro" id="IPR051210">
    <property type="entry name" value="Ub_ligase/GEF_domain"/>
</dbReference>
<evidence type="ECO:0000313" key="19">
    <source>
        <dbReference type="Proteomes" id="UP000593567"/>
    </source>
</evidence>
<feature type="compositionally biased region" description="Low complexity" evidence="14">
    <location>
        <begin position="753"/>
        <end position="765"/>
    </location>
</feature>
<organism evidence="18 19">
    <name type="scientific">Bugula neritina</name>
    <name type="common">Brown bryozoan</name>
    <name type="synonym">Sertularia neritina</name>
    <dbReference type="NCBI Taxonomy" id="10212"/>
    <lineage>
        <taxon>Eukaryota</taxon>
        <taxon>Metazoa</taxon>
        <taxon>Spiralia</taxon>
        <taxon>Lophotrochozoa</taxon>
        <taxon>Bryozoa</taxon>
        <taxon>Gymnolaemata</taxon>
        <taxon>Cheilostomatida</taxon>
        <taxon>Flustrina</taxon>
        <taxon>Buguloidea</taxon>
        <taxon>Bugulidae</taxon>
        <taxon>Bugula</taxon>
    </lineage>
</organism>
<feature type="repeat" description="RCC1" evidence="13">
    <location>
        <begin position="1397"/>
        <end position="1448"/>
    </location>
</feature>
<evidence type="ECO:0000256" key="12">
    <source>
        <dbReference type="PROSITE-ProRule" id="PRU00228"/>
    </source>
</evidence>
<feature type="compositionally biased region" description="Low complexity" evidence="14">
    <location>
        <begin position="139"/>
        <end position="150"/>
    </location>
</feature>
<dbReference type="InterPro" id="IPR058923">
    <property type="entry name" value="RCC1-like_dom"/>
</dbReference>
<dbReference type="InterPro" id="IPR021097">
    <property type="entry name" value="CPH_domain"/>
</dbReference>
<feature type="region of interest" description="Disordered" evidence="14">
    <location>
        <begin position="137"/>
        <end position="156"/>
    </location>
</feature>
<evidence type="ECO:0000313" key="18">
    <source>
        <dbReference type="EMBL" id="KAF6037697.1"/>
    </source>
</evidence>
<keyword evidence="10" id="KW-0833">Ubl conjugation pathway</keyword>
<keyword evidence="19" id="KW-1185">Reference proteome</keyword>
<dbReference type="PROSITE" id="PS51416">
    <property type="entry name" value="MIB_HERC2"/>
    <property type="match status" value="1"/>
</dbReference>
<dbReference type="GO" id="GO:0016567">
    <property type="term" value="P:protein ubiquitination"/>
    <property type="evidence" value="ECO:0007669"/>
    <property type="project" value="UniProtKB-UniPathway"/>
</dbReference>
<dbReference type="Gene3D" id="3.30.60.90">
    <property type="match status" value="1"/>
</dbReference>